<dbReference type="RefSeq" id="WP_190122256.1">
    <property type="nucleotide sequence ID" value="NZ_BMWG01000003.1"/>
</dbReference>
<name>A0A918UP48_9ACTN</name>
<reference evidence="1" key="2">
    <citation type="submission" date="2020-09" db="EMBL/GenBank/DDBJ databases">
        <authorList>
            <person name="Sun Q."/>
            <person name="Ohkuma M."/>
        </authorList>
    </citation>
    <scope>NUCLEOTIDE SEQUENCE</scope>
    <source>
        <strain evidence="1">JCM 4988</strain>
    </source>
</reference>
<evidence type="ECO:0000313" key="2">
    <source>
        <dbReference type="Proteomes" id="UP000630936"/>
    </source>
</evidence>
<evidence type="ECO:0000313" key="1">
    <source>
        <dbReference type="EMBL" id="GGZ23873.1"/>
    </source>
</evidence>
<proteinExistence type="predicted"/>
<accession>A0A918UP48</accession>
<organism evidence="1 2">
    <name type="scientific">Streptomyces inusitatus</name>
    <dbReference type="NCBI Taxonomy" id="68221"/>
    <lineage>
        <taxon>Bacteria</taxon>
        <taxon>Bacillati</taxon>
        <taxon>Actinomycetota</taxon>
        <taxon>Actinomycetes</taxon>
        <taxon>Kitasatosporales</taxon>
        <taxon>Streptomycetaceae</taxon>
        <taxon>Streptomyces</taxon>
    </lineage>
</organism>
<dbReference type="EMBL" id="BMWG01000003">
    <property type="protein sequence ID" value="GGZ23873.1"/>
    <property type="molecule type" value="Genomic_DNA"/>
</dbReference>
<dbReference type="Proteomes" id="UP000630936">
    <property type="component" value="Unassembled WGS sequence"/>
</dbReference>
<keyword evidence="2" id="KW-1185">Reference proteome</keyword>
<dbReference type="AlphaFoldDB" id="A0A918UP48"/>
<reference evidence="1" key="1">
    <citation type="journal article" date="2014" name="Int. J. Syst. Evol. Microbiol.">
        <title>Complete genome sequence of Corynebacterium casei LMG S-19264T (=DSM 44701T), isolated from a smear-ripened cheese.</title>
        <authorList>
            <consortium name="US DOE Joint Genome Institute (JGI-PGF)"/>
            <person name="Walter F."/>
            <person name="Albersmeier A."/>
            <person name="Kalinowski J."/>
            <person name="Ruckert C."/>
        </authorList>
    </citation>
    <scope>NUCLEOTIDE SEQUENCE</scope>
    <source>
        <strain evidence="1">JCM 4988</strain>
    </source>
</reference>
<gene>
    <name evidence="1" type="ORF">GCM10010387_16400</name>
</gene>
<protein>
    <submittedName>
        <fullName evidence="1">Uncharacterized protein</fullName>
    </submittedName>
</protein>
<sequence length="74" mass="7998">MTEALAVALAVLTVVAVAFFLSSPRPARAALFRVGPLWSLCPAEKRWTPHLVDVGVRRCLSCKTTSTVTEESRG</sequence>
<comment type="caution">
    <text evidence="1">The sequence shown here is derived from an EMBL/GenBank/DDBJ whole genome shotgun (WGS) entry which is preliminary data.</text>
</comment>